<comment type="cofactor">
    <cofactor evidence="1">
        <name>Mg(2+)</name>
        <dbReference type="ChEBI" id="CHEBI:18420"/>
    </cofactor>
</comment>
<keyword evidence="3" id="KW-0479">Metal-binding</keyword>
<dbReference type="SUPFAM" id="SSF55811">
    <property type="entry name" value="Nudix"/>
    <property type="match status" value="1"/>
</dbReference>
<keyword evidence="5" id="KW-0460">Magnesium</keyword>
<evidence type="ECO:0000259" key="6">
    <source>
        <dbReference type="PROSITE" id="PS51462"/>
    </source>
</evidence>
<dbReference type="PROSITE" id="PS00893">
    <property type="entry name" value="NUDIX_BOX"/>
    <property type="match status" value="1"/>
</dbReference>
<protein>
    <recommendedName>
        <fullName evidence="6">Nudix hydrolase domain-containing protein</fullName>
    </recommendedName>
</protein>
<dbReference type="PROSITE" id="PS51462">
    <property type="entry name" value="NUDIX"/>
    <property type="match status" value="1"/>
</dbReference>
<sequence length="244" mass="27816">MHSLNWINRISSGQADVADVISERLPVSHDTWLPVSQVKHYSLVYVVDRSEGKTLLGYKKRGMGINLWNGFGGKPYVDESMEACAKRELEEEAGLMGISLTYKGQFVITDSNGPLREGSDTSALIWIYVCDKWKGDPIETEEMIPKWFRLPSAPTRKNAFGDKLEDIPVDAIWPEQRFFLSKLLDMTAQEGMYGRVDYDTLSAQTSLDSLMGEAQLVTRDQKHRLKSWRFVRVKQEVLVGYRDS</sequence>
<organism evidence="7 8">
    <name type="scientific">Naganishia liquefaciens</name>
    <dbReference type="NCBI Taxonomy" id="104408"/>
    <lineage>
        <taxon>Eukaryota</taxon>
        <taxon>Fungi</taxon>
        <taxon>Dikarya</taxon>
        <taxon>Basidiomycota</taxon>
        <taxon>Agaricomycotina</taxon>
        <taxon>Tremellomycetes</taxon>
        <taxon>Filobasidiales</taxon>
        <taxon>Filobasidiaceae</taxon>
        <taxon>Naganishia</taxon>
    </lineage>
</organism>
<dbReference type="CDD" id="cd03427">
    <property type="entry name" value="NUDIX_MTH1_Nudt1"/>
    <property type="match status" value="1"/>
</dbReference>
<evidence type="ECO:0000256" key="5">
    <source>
        <dbReference type="ARBA" id="ARBA00022842"/>
    </source>
</evidence>
<dbReference type="Proteomes" id="UP000620104">
    <property type="component" value="Unassembled WGS sequence"/>
</dbReference>
<dbReference type="PANTHER" id="PTHR43758">
    <property type="entry name" value="7,8-DIHYDRO-8-OXOGUANINE TRIPHOSPHATASE"/>
    <property type="match status" value="1"/>
</dbReference>
<dbReference type="OrthoDB" id="447842at2759"/>
<evidence type="ECO:0000313" key="7">
    <source>
        <dbReference type="EMBL" id="GHJ87282.1"/>
    </source>
</evidence>
<dbReference type="GO" id="GO:0008413">
    <property type="term" value="F:8-oxo-7,8-dihydroguanosine triphosphate pyrophosphatase activity"/>
    <property type="evidence" value="ECO:0007669"/>
    <property type="project" value="TreeGrafter"/>
</dbReference>
<feature type="domain" description="Nudix hydrolase" evidence="6">
    <location>
        <begin position="37"/>
        <end position="171"/>
    </location>
</feature>
<accession>A0A8H3YGJ4</accession>
<evidence type="ECO:0000313" key="8">
    <source>
        <dbReference type="Proteomes" id="UP000620104"/>
    </source>
</evidence>
<comment type="similarity">
    <text evidence="2">Belongs to the Nudix hydrolase family.</text>
</comment>
<proteinExistence type="inferred from homology"/>
<keyword evidence="8" id="KW-1185">Reference proteome</keyword>
<evidence type="ECO:0000256" key="2">
    <source>
        <dbReference type="ARBA" id="ARBA00005582"/>
    </source>
</evidence>
<comment type="caution">
    <text evidence="7">The sequence shown here is derived from an EMBL/GenBank/DDBJ whole genome shotgun (WGS) entry which is preliminary data.</text>
</comment>
<reference evidence="7" key="1">
    <citation type="submission" date="2020-07" db="EMBL/GenBank/DDBJ databases">
        <title>Draft Genome Sequence of a Deep-Sea Yeast, Naganishia (Cryptococcus) liquefaciens strain N6.</title>
        <authorList>
            <person name="Han Y.W."/>
            <person name="Kajitani R."/>
            <person name="Morimoto H."/>
            <person name="Parhat M."/>
            <person name="Tsubouchi H."/>
            <person name="Bakenova O."/>
            <person name="Ogata M."/>
            <person name="Argunhan B."/>
            <person name="Aoki R."/>
            <person name="Kajiwara S."/>
            <person name="Itoh T."/>
            <person name="Iwasaki H."/>
        </authorList>
    </citation>
    <scope>NUCLEOTIDE SEQUENCE</scope>
    <source>
        <strain evidence="7">N6</strain>
    </source>
</reference>
<evidence type="ECO:0000256" key="3">
    <source>
        <dbReference type="ARBA" id="ARBA00022723"/>
    </source>
</evidence>
<dbReference type="InterPro" id="IPR000086">
    <property type="entry name" value="NUDIX_hydrolase_dom"/>
</dbReference>
<dbReference type="GO" id="GO:0005737">
    <property type="term" value="C:cytoplasm"/>
    <property type="evidence" value="ECO:0007669"/>
    <property type="project" value="TreeGrafter"/>
</dbReference>
<dbReference type="Pfam" id="PF00293">
    <property type="entry name" value="NUDIX"/>
    <property type="match status" value="1"/>
</dbReference>
<dbReference type="InterPro" id="IPR020084">
    <property type="entry name" value="NUDIX_hydrolase_CS"/>
</dbReference>
<evidence type="ECO:0000256" key="4">
    <source>
        <dbReference type="ARBA" id="ARBA00022801"/>
    </source>
</evidence>
<dbReference type="InterPro" id="IPR015797">
    <property type="entry name" value="NUDIX_hydrolase-like_dom_sf"/>
</dbReference>
<keyword evidence="4" id="KW-0378">Hydrolase</keyword>
<dbReference type="GO" id="GO:0042262">
    <property type="term" value="P:DNA protection"/>
    <property type="evidence" value="ECO:0007669"/>
    <property type="project" value="TreeGrafter"/>
</dbReference>
<gene>
    <name evidence="7" type="ORF">NliqN6_3684</name>
</gene>
<dbReference type="Gene3D" id="3.90.79.10">
    <property type="entry name" value="Nucleoside Triphosphate Pyrophosphohydrolase"/>
    <property type="match status" value="1"/>
</dbReference>
<dbReference type="AlphaFoldDB" id="A0A8H3YGJ4"/>
<name>A0A8H3YGJ4_9TREE</name>
<dbReference type="GO" id="GO:0046872">
    <property type="term" value="F:metal ion binding"/>
    <property type="evidence" value="ECO:0007669"/>
    <property type="project" value="UniProtKB-KW"/>
</dbReference>
<dbReference type="PANTHER" id="PTHR43758:SF2">
    <property type="entry name" value="OXIDIZED PURINE NUCLEOSIDE TRIPHOSPHATE HYDROLASE"/>
    <property type="match status" value="1"/>
</dbReference>
<evidence type="ECO:0000256" key="1">
    <source>
        <dbReference type="ARBA" id="ARBA00001946"/>
    </source>
</evidence>
<dbReference type="EMBL" id="BLZA01000021">
    <property type="protein sequence ID" value="GHJ87282.1"/>
    <property type="molecule type" value="Genomic_DNA"/>
</dbReference>